<dbReference type="Gene3D" id="3.10.50.40">
    <property type="match status" value="1"/>
</dbReference>
<gene>
    <name evidence="3" type="ORF">ES692_01025</name>
</gene>
<dbReference type="InterPro" id="IPR046357">
    <property type="entry name" value="PPIase_dom_sf"/>
</dbReference>
<dbReference type="OrthoDB" id="1348210at2"/>
<name>A0A5C7BEQ0_9FLAO</name>
<evidence type="ECO:0000259" key="2">
    <source>
        <dbReference type="PROSITE" id="PS50198"/>
    </source>
</evidence>
<keyword evidence="1" id="KW-0413">Isomerase</keyword>
<dbReference type="EMBL" id="VOSB01000001">
    <property type="protein sequence ID" value="TXE20400.1"/>
    <property type="molecule type" value="Genomic_DNA"/>
</dbReference>
<dbReference type="Proteomes" id="UP000321938">
    <property type="component" value="Unassembled WGS sequence"/>
</dbReference>
<comment type="caution">
    <text evidence="3">The sequence shown here is derived from an EMBL/GenBank/DDBJ whole genome shotgun (WGS) entry which is preliminary data.</text>
</comment>
<dbReference type="GO" id="GO:0003755">
    <property type="term" value="F:peptidyl-prolyl cis-trans isomerase activity"/>
    <property type="evidence" value="ECO:0007669"/>
    <property type="project" value="UniProtKB-KW"/>
</dbReference>
<dbReference type="AlphaFoldDB" id="A0A5C7BEQ0"/>
<reference evidence="3 4" key="1">
    <citation type="submission" date="2019-08" db="EMBL/GenBank/DDBJ databases">
        <title>Genome of Psychroserpens burtonensis ACAM 167.</title>
        <authorList>
            <person name="Bowman J.P."/>
        </authorList>
    </citation>
    <scope>NUCLEOTIDE SEQUENCE [LARGE SCALE GENOMIC DNA]</scope>
    <source>
        <strain evidence="3 4">ACAM 167</strain>
    </source>
</reference>
<keyword evidence="1" id="KW-0697">Rotamase</keyword>
<dbReference type="InterPro" id="IPR000297">
    <property type="entry name" value="PPIase_PpiC"/>
</dbReference>
<dbReference type="PROSITE" id="PS50198">
    <property type="entry name" value="PPIC_PPIASE_2"/>
    <property type="match status" value="1"/>
</dbReference>
<dbReference type="SUPFAM" id="SSF54534">
    <property type="entry name" value="FKBP-like"/>
    <property type="match status" value="1"/>
</dbReference>
<keyword evidence="4" id="KW-1185">Reference proteome</keyword>
<sequence length="212" mass="24558">MLKNLLITILLFTNAIVIAQKDFEKSLDSLQTLDDVTVFFKKNKKVKGKVIVFNEEKHKTRMAEDILNMSVGSKKYFKDAPQKTYYKIIEKNEIPYYRVSCIYLDGSKKSLKDINIIRNQVILKYKEGYLFTALANQYSMDNTAKQGGDLGWFTTGDLHPEFEKPIIEGVYSTGDIFSIDIPEIKAYYVVLMTENRRLIKESKVLKVTEPRQ</sequence>
<dbReference type="RefSeq" id="WP_051229590.1">
    <property type="nucleotide sequence ID" value="NZ_VOSB01000001.1"/>
</dbReference>
<evidence type="ECO:0000313" key="3">
    <source>
        <dbReference type="EMBL" id="TXE20400.1"/>
    </source>
</evidence>
<protein>
    <recommendedName>
        <fullName evidence="2">PpiC domain-containing protein</fullName>
    </recommendedName>
</protein>
<dbReference type="Pfam" id="PF13616">
    <property type="entry name" value="Rotamase_3"/>
    <property type="match status" value="1"/>
</dbReference>
<feature type="domain" description="PpiC" evidence="2">
    <location>
        <begin position="80"/>
        <end position="164"/>
    </location>
</feature>
<evidence type="ECO:0000313" key="4">
    <source>
        <dbReference type="Proteomes" id="UP000321938"/>
    </source>
</evidence>
<evidence type="ECO:0000256" key="1">
    <source>
        <dbReference type="PROSITE-ProRule" id="PRU00278"/>
    </source>
</evidence>
<accession>A0A5C7BEQ0</accession>
<organism evidence="3 4">
    <name type="scientific">Psychroserpens burtonensis</name>
    <dbReference type="NCBI Taxonomy" id="49278"/>
    <lineage>
        <taxon>Bacteria</taxon>
        <taxon>Pseudomonadati</taxon>
        <taxon>Bacteroidota</taxon>
        <taxon>Flavobacteriia</taxon>
        <taxon>Flavobacteriales</taxon>
        <taxon>Flavobacteriaceae</taxon>
        <taxon>Psychroserpens</taxon>
    </lineage>
</organism>
<dbReference type="STRING" id="1123037.GCA_000425305_00561"/>
<proteinExistence type="predicted"/>